<protein>
    <submittedName>
        <fullName evidence="1">Uncharacterized protein</fullName>
    </submittedName>
</protein>
<sequence>MDEKEKAAVVAICQKQGVSAVDAWARGAVLVVKPEVGAALPSAEVLRELAVVLADRGHRYVTLDLAGWAVEGEG</sequence>
<organism evidence="1 2">
    <name type="scientific">Lujinxingia vulgaris</name>
    <dbReference type="NCBI Taxonomy" id="2600176"/>
    <lineage>
        <taxon>Bacteria</taxon>
        <taxon>Deltaproteobacteria</taxon>
        <taxon>Bradymonadales</taxon>
        <taxon>Lujinxingiaceae</taxon>
        <taxon>Lujinxingia</taxon>
    </lineage>
</organism>
<comment type="caution">
    <text evidence="1">The sequence shown here is derived from an EMBL/GenBank/DDBJ whole genome shotgun (WGS) entry which is preliminary data.</text>
</comment>
<proteinExistence type="predicted"/>
<keyword evidence="2" id="KW-1185">Reference proteome</keyword>
<evidence type="ECO:0000313" key="2">
    <source>
        <dbReference type="Proteomes" id="UP000321412"/>
    </source>
</evidence>
<dbReference type="AlphaFoldDB" id="A0A5C6XEB2"/>
<dbReference type="OrthoDB" id="5523252at2"/>
<name>A0A5C6XEB2_9DELT</name>
<accession>A0A5C6XEB2</accession>
<reference evidence="1 2" key="1">
    <citation type="submission" date="2019-08" db="EMBL/GenBank/DDBJ databases">
        <title>Bradymonadales sp. TMQ4.</title>
        <authorList>
            <person name="Liang Q."/>
        </authorList>
    </citation>
    <scope>NUCLEOTIDE SEQUENCE [LARGE SCALE GENOMIC DNA]</scope>
    <source>
        <strain evidence="1 2">TMQ4</strain>
    </source>
</reference>
<gene>
    <name evidence="1" type="ORF">FRC98_16760</name>
</gene>
<evidence type="ECO:0000313" key="1">
    <source>
        <dbReference type="EMBL" id="TXD35464.1"/>
    </source>
</evidence>
<dbReference type="Proteomes" id="UP000321412">
    <property type="component" value="Unassembled WGS sequence"/>
</dbReference>
<dbReference type="RefSeq" id="WP_146982582.1">
    <property type="nucleotide sequence ID" value="NZ_VOSM01000009.1"/>
</dbReference>
<dbReference type="EMBL" id="VOSM01000009">
    <property type="protein sequence ID" value="TXD35464.1"/>
    <property type="molecule type" value="Genomic_DNA"/>
</dbReference>